<evidence type="ECO:0000313" key="4">
    <source>
        <dbReference type="EMBL" id="ARX83791.1"/>
    </source>
</evidence>
<organism evidence="4 5">
    <name type="scientific">Streptomyces alboflavus</name>
    <dbReference type="NCBI Taxonomy" id="67267"/>
    <lineage>
        <taxon>Bacteria</taxon>
        <taxon>Bacillati</taxon>
        <taxon>Actinomycetota</taxon>
        <taxon>Actinomycetes</taxon>
        <taxon>Kitasatosporales</taxon>
        <taxon>Streptomycetaceae</taxon>
        <taxon>Streptomyces</taxon>
    </lineage>
</organism>
<evidence type="ECO:0000259" key="3">
    <source>
        <dbReference type="PROSITE" id="PS50983"/>
    </source>
</evidence>
<dbReference type="InterPro" id="IPR050902">
    <property type="entry name" value="ABC_Transporter_SBP"/>
</dbReference>
<dbReference type="Gene3D" id="3.40.50.1980">
    <property type="entry name" value="Nitrogenase molybdenum iron protein domain"/>
    <property type="match status" value="2"/>
</dbReference>
<dbReference type="eggNOG" id="COG0614">
    <property type="taxonomic scope" value="Bacteria"/>
</dbReference>
<dbReference type="EMBL" id="CP021748">
    <property type="protein sequence ID" value="ARX83791.1"/>
    <property type="molecule type" value="Genomic_DNA"/>
</dbReference>
<dbReference type="PANTHER" id="PTHR30535">
    <property type="entry name" value="VITAMIN B12-BINDING PROTEIN"/>
    <property type="match status" value="1"/>
</dbReference>
<evidence type="ECO:0000256" key="1">
    <source>
        <dbReference type="ARBA" id="ARBA00008814"/>
    </source>
</evidence>
<feature type="signal peptide" evidence="2">
    <location>
        <begin position="1"/>
        <end position="20"/>
    </location>
</feature>
<dbReference type="CDD" id="cd01148">
    <property type="entry name" value="TroA_a"/>
    <property type="match status" value="1"/>
</dbReference>
<evidence type="ECO:0000256" key="2">
    <source>
        <dbReference type="SAM" id="SignalP"/>
    </source>
</evidence>
<dbReference type="InterPro" id="IPR002491">
    <property type="entry name" value="ABC_transptr_periplasmic_BD"/>
</dbReference>
<dbReference type="PROSITE" id="PS50983">
    <property type="entry name" value="FE_B12_PBP"/>
    <property type="match status" value="1"/>
</dbReference>
<comment type="similarity">
    <text evidence="1">Belongs to the bacterial solute-binding protein 8 family.</text>
</comment>
<dbReference type="OrthoDB" id="9797850at2"/>
<gene>
    <name evidence="4" type="ORF">SMD44_03220</name>
</gene>
<dbReference type="SUPFAM" id="SSF53807">
    <property type="entry name" value="Helical backbone' metal receptor"/>
    <property type="match status" value="1"/>
</dbReference>
<feature type="domain" description="Fe/B12 periplasmic-binding" evidence="3">
    <location>
        <begin position="59"/>
        <end position="323"/>
    </location>
</feature>
<dbReference type="Proteomes" id="UP000195880">
    <property type="component" value="Chromosome"/>
</dbReference>
<accession>A0A1Z1WBH6</accession>
<dbReference type="AlphaFoldDB" id="A0A1Z1WBH6"/>
<dbReference type="Pfam" id="PF01497">
    <property type="entry name" value="Peripla_BP_2"/>
    <property type="match status" value="1"/>
</dbReference>
<evidence type="ECO:0000313" key="5">
    <source>
        <dbReference type="Proteomes" id="UP000195880"/>
    </source>
</evidence>
<sequence>MRTRALLAAAAILLPLTACSSSSSSGDDDSGKADGKAAGFPYTVTNCGTKTTFDAPPKRAVTMNQHVTEILLELGLKDRIAGTAYLDDKVLPKYKKAYESTPVIAKEYPSYEKLLAANPDFVYGGYASAFAAGDGRSRDALAKSGIKTRLNIEGCAKKPVTMDDVYREVREAGATFGVKDRAEKWVRGAEAELARTAEKSKGGERPAVFVYDSGDKTAFTAGGRGIGNDIIERAGGRNVMSDLDKSFGDASWETVVDRRPDVIVIYDYGASTVAQKKKRLLDDPALKDVPAIKNKRFAVLPLSDVVLGVRAPGAVKKLAEQLR</sequence>
<keyword evidence="5" id="KW-1185">Reference proteome</keyword>
<dbReference type="RefSeq" id="WP_087884297.1">
    <property type="nucleotide sequence ID" value="NZ_CP021748.1"/>
</dbReference>
<dbReference type="KEGG" id="salf:SMD44_03220"/>
<feature type="chain" id="PRO_5038558325" description="Fe/B12 periplasmic-binding domain-containing protein" evidence="2">
    <location>
        <begin position="21"/>
        <end position="323"/>
    </location>
</feature>
<keyword evidence="2" id="KW-0732">Signal</keyword>
<proteinExistence type="inferred from homology"/>
<protein>
    <recommendedName>
        <fullName evidence="3">Fe/B12 periplasmic-binding domain-containing protein</fullName>
    </recommendedName>
</protein>
<reference evidence="4 5" key="1">
    <citation type="submission" date="2017-05" db="EMBL/GenBank/DDBJ databases">
        <title>Streptomyces alboflavus Genome sequencing and assembly.</title>
        <authorList>
            <person name="Wang Y."/>
            <person name="Du B."/>
            <person name="Ding Y."/>
            <person name="Liu H."/>
            <person name="Hou Q."/>
            <person name="Liu K."/>
            <person name="Wang C."/>
            <person name="Yao L."/>
        </authorList>
    </citation>
    <scope>NUCLEOTIDE SEQUENCE [LARGE SCALE GENOMIC DNA]</scope>
    <source>
        <strain evidence="4 5">MDJK44</strain>
    </source>
</reference>
<dbReference type="PANTHER" id="PTHR30535:SF7">
    <property type="entry name" value="IRON(III) DICITRATE-BINDING PROTEIN"/>
    <property type="match status" value="1"/>
</dbReference>
<name>A0A1Z1WBH6_9ACTN</name>